<evidence type="ECO:0000313" key="3">
    <source>
        <dbReference type="Proteomes" id="UP000528457"/>
    </source>
</evidence>
<reference evidence="2 3" key="1">
    <citation type="submission" date="2020-08" db="EMBL/GenBank/DDBJ databases">
        <title>Genomic Encyclopedia of Type Strains, Phase IV (KMG-IV): sequencing the most valuable type-strain genomes for metagenomic binning, comparative biology and taxonomic classification.</title>
        <authorList>
            <person name="Goeker M."/>
        </authorList>
    </citation>
    <scope>NUCLEOTIDE SEQUENCE [LARGE SCALE GENOMIC DNA]</scope>
    <source>
        <strain evidence="2 3">DSM 22368</strain>
    </source>
</reference>
<sequence>MQSSNKPRTLVTLLLLSLFLSACASHTVKTTRYVQLQQETAEIPENQLLDVGVELLDPNLEQIEEDDSLVFAEVRKAESHYMAGHIRDALQASSAWGAVRLIPNQGTLVDVQMSGRILHSDGETLEMAISVKDITGRKWYDKDYKAVASRYAYRRETASKADPFQTLYHQIANDLLQYRKQLEPEYLRRTRLIGELRFAESFAPQSFGGQLQQDKKGIYHIERLPAENDPMLERVRTIRERDHLYIDTLQDFYGSFIQQIDGPYRDWRKQTYSEVINLREVKESARNQTIAGIVSVLAGIAAATSNNRAVRTAGGVAIGGGGYLIKEGFGKRAEADMHSETIRELGDSLEAAIQPQVIELEDRTITLSGSVQQQYEQWRQILRELYDVENGKLAM</sequence>
<protein>
    <recommendedName>
        <fullName evidence="4">Lipoprotein</fullName>
    </recommendedName>
</protein>
<comment type="caution">
    <text evidence="2">The sequence shown here is derived from an EMBL/GenBank/DDBJ whole genome shotgun (WGS) entry which is preliminary data.</text>
</comment>
<organism evidence="2 3">
    <name type="scientific">Pseudoteredinibacter isoporae</name>
    <dbReference type="NCBI Taxonomy" id="570281"/>
    <lineage>
        <taxon>Bacteria</taxon>
        <taxon>Pseudomonadati</taxon>
        <taxon>Pseudomonadota</taxon>
        <taxon>Gammaproteobacteria</taxon>
        <taxon>Cellvibrionales</taxon>
        <taxon>Cellvibrionaceae</taxon>
        <taxon>Pseudoteredinibacter</taxon>
    </lineage>
</organism>
<keyword evidence="3" id="KW-1185">Reference proteome</keyword>
<feature type="signal peptide" evidence="1">
    <location>
        <begin position="1"/>
        <end position="24"/>
    </location>
</feature>
<dbReference type="EMBL" id="JACHHT010000002">
    <property type="protein sequence ID" value="MBB6522381.1"/>
    <property type="molecule type" value="Genomic_DNA"/>
</dbReference>
<gene>
    <name evidence="2" type="ORF">HNR48_002666</name>
</gene>
<evidence type="ECO:0008006" key="4">
    <source>
        <dbReference type="Google" id="ProtNLM"/>
    </source>
</evidence>
<keyword evidence="1" id="KW-0732">Signal</keyword>
<dbReference type="InParanoid" id="A0A7X0JW54"/>
<proteinExistence type="predicted"/>
<name>A0A7X0JW54_9GAMM</name>
<dbReference type="Proteomes" id="UP000528457">
    <property type="component" value="Unassembled WGS sequence"/>
</dbReference>
<accession>A0A7X0JW54</accession>
<evidence type="ECO:0000313" key="2">
    <source>
        <dbReference type="EMBL" id="MBB6522381.1"/>
    </source>
</evidence>
<dbReference type="RefSeq" id="WP_166846007.1">
    <property type="nucleotide sequence ID" value="NZ_JAAONY010000002.1"/>
</dbReference>
<evidence type="ECO:0000256" key="1">
    <source>
        <dbReference type="SAM" id="SignalP"/>
    </source>
</evidence>
<feature type="chain" id="PRO_5030551656" description="Lipoprotein" evidence="1">
    <location>
        <begin position="25"/>
        <end position="395"/>
    </location>
</feature>
<dbReference type="PROSITE" id="PS51257">
    <property type="entry name" value="PROKAR_LIPOPROTEIN"/>
    <property type="match status" value="1"/>
</dbReference>
<dbReference type="AlphaFoldDB" id="A0A7X0JW54"/>